<evidence type="ECO:0000313" key="3">
    <source>
        <dbReference type="Proteomes" id="UP000078561"/>
    </source>
</evidence>
<sequence>MPRMPTSHNEDLMTRGQASCLVLDLVPTIANRQTANDIVDSGSFAVIYTDEHGPRHPFAMGKSIVQKNPFTYKSYPRTPLASPQLSPDDTMADVVLEDSSNDDNDSDSSTENSNTYSSQNLLTITKAMFVKETENEELFDLGFYTTTDIYDSIGNELPNLPDYISVTRFGRLLKDNDFGRRVSTRVNGRMSYQAHKGSINDYRSVLYRSYISHNVPSYI</sequence>
<proteinExistence type="predicted"/>
<feature type="compositionally biased region" description="Acidic residues" evidence="1">
    <location>
        <begin position="96"/>
        <end position="108"/>
    </location>
</feature>
<name>A0A163JVA8_ABSGL</name>
<dbReference type="Proteomes" id="UP000078561">
    <property type="component" value="Unassembled WGS sequence"/>
</dbReference>
<gene>
    <name evidence="2" type="primary">ABSGL_08032.1 scaffold 9578</name>
</gene>
<organism evidence="2">
    <name type="scientific">Absidia glauca</name>
    <name type="common">Pin mould</name>
    <dbReference type="NCBI Taxonomy" id="4829"/>
    <lineage>
        <taxon>Eukaryota</taxon>
        <taxon>Fungi</taxon>
        <taxon>Fungi incertae sedis</taxon>
        <taxon>Mucoromycota</taxon>
        <taxon>Mucoromycotina</taxon>
        <taxon>Mucoromycetes</taxon>
        <taxon>Mucorales</taxon>
        <taxon>Cunninghamellaceae</taxon>
        <taxon>Absidia</taxon>
    </lineage>
</organism>
<accession>A0A163JVA8</accession>
<dbReference type="OrthoDB" id="2276207at2759"/>
<feature type="region of interest" description="Disordered" evidence="1">
    <location>
        <begin position="96"/>
        <end position="116"/>
    </location>
</feature>
<dbReference type="AlphaFoldDB" id="A0A163JVA8"/>
<evidence type="ECO:0000256" key="1">
    <source>
        <dbReference type="SAM" id="MobiDB-lite"/>
    </source>
</evidence>
<dbReference type="EMBL" id="LT553800">
    <property type="protein sequence ID" value="SAM02253.1"/>
    <property type="molecule type" value="Genomic_DNA"/>
</dbReference>
<dbReference type="InParanoid" id="A0A163JVA8"/>
<protein>
    <submittedName>
        <fullName evidence="2">Uncharacterized protein</fullName>
    </submittedName>
</protein>
<evidence type="ECO:0000313" key="2">
    <source>
        <dbReference type="EMBL" id="SAM02253.1"/>
    </source>
</evidence>
<keyword evidence="3" id="KW-1185">Reference proteome</keyword>
<dbReference type="OMA" id="SHNEDLM"/>
<reference evidence="2" key="1">
    <citation type="submission" date="2016-04" db="EMBL/GenBank/DDBJ databases">
        <authorList>
            <person name="Evans L.H."/>
            <person name="Alamgir A."/>
            <person name="Owens N."/>
            <person name="Weber N.D."/>
            <person name="Virtaneva K."/>
            <person name="Barbian K."/>
            <person name="Babar A."/>
            <person name="Rosenke K."/>
        </authorList>
    </citation>
    <scope>NUCLEOTIDE SEQUENCE [LARGE SCALE GENOMIC DNA]</scope>
    <source>
        <strain evidence="2">CBS 101.48</strain>
    </source>
</reference>